<accession>A0A7J6L1Y8</accession>
<evidence type="ECO:0000256" key="4">
    <source>
        <dbReference type="ARBA" id="ARBA00022989"/>
    </source>
</evidence>
<dbReference type="AlphaFoldDB" id="A0A7J6L1Y8"/>
<feature type="transmembrane region" description="Helical" evidence="6">
    <location>
        <begin position="66"/>
        <end position="86"/>
    </location>
</feature>
<feature type="transmembrane region" description="Helical" evidence="6">
    <location>
        <begin position="417"/>
        <end position="440"/>
    </location>
</feature>
<evidence type="ECO:0000256" key="2">
    <source>
        <dbReference type="ARBA" id="ARBA00005982"/>
    </source>
</evidence>
<feature type="transmembrane region" description="Helical" evidence="6">
    <location>
        <begin position="265"/>
        <end position="282"/>
    </location>
</feature>
<evidence type="ECO:0000256" key="6">
    <source>
        <dbReference type="SAM" id="Phobius"/>
    </source>
</evidence>
<dbReference type="Gene3D" id="1.20.1250.20">
    <property type="entry name" value="MFS general substrate transporter like domains"/>
    <property type="match status" value="1"/>
</dbReference>
<dbReference type="GO" id="GO:0022857">
    <property type="term" value="F:transmembrane transporter activity"/>
    <property type="evidence" value="ECO:0007669"/>
    <property type="project" value="InterPro"/>
</dbReference>
<evidence type="ECO:0000256" key="1">
    <source>
        <dbReference type="ARBA" id="ARBA00004141"/>
    </source>
</evidence>
<feature type="transmembrane region" description="Helical" evidence="6">
    <location>
        <begin position="166"/>
        <end position="186"/>
    </location>
</feature>
<dbReference type="EMBL" id="JABANN010000677">
    <property type="protein sequence ID" value="KAF4654969.1"/>
    <property type="molecule type" value="Genomic_DNA"/>
</dbReference>
<gene>
    <name evidence="8" type="ORF">FOL46_008445</name>
    <name evidence="7" type="ORF">FOZ61_009350</name>
</gene>
<dbReference type="InterPro" id="IPR000109">
    <property type="entry name" value="POT_fam"/>
</dbReference>
<dbReference type="OrthoDB" id="415563at2759"/>
<evidence type="ECO:0000256" key="5">
    <source>
        <dbReference type="ARBA" id="ARBA00023136"/>
    </source>
</evidence>
<dbReference type="Proteomes" id="UP000572268">
    <property type="component" value="Unassembled WGS sequence"/>
</dbReference>
<comment type="similarity">
    <text evidence="2">Belongs to the major facilitator superfamily. Proton-dependent oligopeptide transporter (POT/PTR) (TC 2.A.17) family.</text>
</comment>
<dbReference type="Pfam" id="PF00854">
    <property type="entry name" value="PTR2"/>
    <property type="match status" value="1"/>
</dbReference>
<proteinExistence type="inferred from homology"/>
<name>A0A7J6L1Y8_PEROL</name>
<dbReference type="InterPro" id="IPR036259">
    <property type="entry name" value="MFS_trans_sf"/>
</dbReference>
<feature type="transmembrane region" description="Helical" evidence="6">
    <location>
        <begin position="92"/>
        <end position="115"/>
    </location>
</feature>
<keyword evidence="3 6" id="KW-0812">Transmembrane</keyword>
<comment type="caution">
    <text evidence="7">The sequence shown here is derived from an EMBL/GenBank/DDBJ whole genome shotgun (WGS) entry which is preliminary data.</text>
</comment>
<feature type="transmembrane region" description="Helical" evidence="6">
    <location>
        <begin position="343"/>
        <end position="364"/>
    </location>
</feature>
<dbReference type="SUPFAM" id="SSF103473">
    <property type="entry name" value="MFS general substrate transporter"/>
    <property type="match status" value="1"/>
</dbReference>
<evidence type="ECO:0000256" key="3">
    <source>
        <dbReference type="ARBA" id="ARBA00022692"/>
    </source>
</evidence>
<feature type="transmembrane region" description="Helical" evidence="6">
    <location>
        <begin position="384"/>
        <end position="405"/>
    </location>
</feature>
<comment type="subcellular location">
    <subcellularLocation>
        <location evidence="1">Membrane</location>
        <topology evidence="1">Multi-pass membrane protein</topology>
    </subcellularLocation>
</comment>
<evidence type="ECO:0000313" key="8">
    <source>
        <dbReference type="EMBL" id="KAF4654969.1"/>
    </source>
</evidence>
<feature type="transmembrane region" description="Helical" evidence="6">
    <location>
        <begin position="310"/>
        <end position="331"/>
    </location>
</feature>
<feature type="transmembrane region" description="Helical" evidence="6">
    <location>
        <begin position="193"/>
        <end position="215"/>
    </location>
</feature>
<sequence>MPYSRPFSWTDRNGNIYHYFENPMWMASVFILMQELCERLAFFGLHPNLQFFLKDFLQYDDVQADSYISIFNVLLYVSPLLGGILADTLTGVYYAILGFSVIYMLGLVLLTLASIPSISEPWMIHLSLMVLIAVGAGGIKSCVNVMGAQQMHPSEHKKLITRFFTYFYATICLGAIIGGTVTPILLQQVGWTASFAFPLAFFVVATGVFVIGDLMNRYVKVKPQGSAVLQVIKVAVFSLARCSLEKNKESNGGRFKDAYIEDTRIFFYLLPLFALIVPFNMAHNNMSTTFLTQASKMDRRTFGWTIPPAMIHNVNPVAIIVISMLVDRLLYPWLRKRGLMPPVLVRFCIGSLLGVLSLICALIVEYVIMNRPLFTISIWWQLPQFLFIAAGETILIPTTYEVAFTHSPSGLKTVASAVNLCFFAIDSSLSAVLFRAASPWLPNFDPKNPEESVIGAHYDFYYYVLIGLCLCDAVCCLFMMPYYRKVHRASMARQEVETGKEDP</sequence>
<organism evidence="7 9">
    <name type="scientific">Perkinsus olseni</name>
    <name type="common">Perkinsus atlanticus</name>
    <dbReference type="NCBI Taxonomy" id="32597"/>
    <lineage>
        <taxon>Eukaryota</taxon>
        <taxon>Sar</taxon>
        <taxon>Alveolata</taxon>
        <taxon>Perkinsozoa</taxon>
        <taxon>Perkinsea</taxon>
        <taxon>Perkinsida</taxon>
        <taxon>Perkinsidae</taxon>
        <taxon>Perkinsus</taxon>
    </lineage>
</organism>
<evidence type="ECO:0000313" key="9">
    <source>
        <dbReference type="Proteomes" id="UP000570595"/>
    </source>
</evidence>
<reference evidence="9 10" key="1">
    <citation type="submission" date="2020-04" db="EMBL/GenBank/DDBJ databases">
        <title>Perkinsus olseni comparative genomics.</title>
        <authorList>
            <person name="Bogema D.R."/>
        </authorList>
    </citation>
    <scope>NUCLEOTIDE SEQUENCE [LARGE SCALE GENOMIC DNA]</scope>
    <source>
        <strain evidence="7">ATCC PRA-179</strain>
        <strain evidence="8">ATCC PRA-31</strain>
    </source>
</reference>
<dbReference type="EMBL" id="JABAHT010000676">
    <property type="protein sequence ID" value="KAF4652879.1"/>
    <property type="molecule type" value="Genomic_DNA"/>
</dbReference>
<keyword evidence="5 6" id="KW-0472">Membrane</keyword>
<evidence type="ECO:0000313" key="10">
    <source>
        <dbReference type="Proteomes" id="UP000572268"/>
    </source>
</evidence>
<protein>
    <submittedName>
        <fullName evidence="7">Uncharacterized protein</fullName>
    </submittedName>
</protein>
<feature type="transmembrane region" description="Helical" evidence="6">
    <location>
        <begin position="122"/>
        <end position="146"/>
    </location>
</feature>
<keyword evidence="4 6" id="KW-1133">Transmembrane helix</keyword>
<dbReference type="GO" id="GO:0016020">
    <property type="term" value="C:membrane"/>
    <property type="evidence" value="ECO:0007669"/>
    <property type="project" value="UniProtKB-SubCell"/>
</dbReference>
<evidence type="ECO:0000313" key="7">
    <source>
        <dbReference type="EMBL" id="KAF4652879.1"/>
    </source>
</evidence>
<dbReference type="Proteomes" id="UP000570595">
    <property type="component" value="Unassembled WGS sequence"/>
</dbReference>
<dbReference type="PANTHER" id="PTHR11654">
    <property type="entry name" value="OLIGOPEPTIDE TRANSPORTER-RELATED"/>
    <property type="match status" value="1"/>
</dbReference>
<feature type="transmembrane region" description="Helical" evidence="6">
    <location>
        <begin position="460"/>
        <end position="483"/>
    </location>
</feature>